<keyword evidence="1" id="KW-0106">Calcium</keyword>
<keyword evidence="5" id="KW-1185">Reference proteome</keyword>
<dbReference type="InterPro" id="IPR011992">
    <property type="entry name" value="EF-hand-dom_pair"/>
</dbReference>
<evidence type="ECO:0000256" key="1">
    <source>
        <dbReference type="ARBA" id="ARBA00022837"/>
    </source>
</evidence>
<dbReference type="Pfam" id="PF13499">
    <property type="entry name" value="EF-hand_7"/>
    <property type="match status" value="1"/>
</dbReference>
<organism evidence="4 5">
    <name type="scientific">Chrysochromulina tobinii</name>
    <dbReference type="NCBI Taxonomy" id="1460289"/>
    <lineage>
        <taxon>Eukaryota</taxon>
        <taxon>Haptista</taxon>
        <taxon>Haptophyta</taxon>
        <taxon>Prymnesiophyceae</taxon>
        <taxon>Prymnesiales</taxon>
        <taxon>Chrysochromulinaceae</taxon>
        <taxon>Chrysochromulina</taxon>
    </lineage>
</organism>
<feature type="domain" description="EF-hand" evidence="3">
    <location>
        <begin position="174"/>
        <end position="209"/>
    </location>
</feature>
<feature type="domain" description="EF-hand" evidence="3">
    <location>
        <begin position="138"/>
        <end position="173"/>
    </location>
</feature>
<name>A0A0M0JC16_9EUKA</name>
<dbReference type="PANTHER" id="PTHR20875:SF0">
    <property type="entry name" value="GH12158P"/>
    <property type="match status" value="1"/>
</dbReference>
<feature type="region of interest" description="Disordered" evidence="2">
    <location>
        <begin position="1"/>
        <end position="20"/>
    </location>
</feature>
<comment type="caution">
    <text evidence="4">The sequence shown here is derived from an EMBL/GenBank/DDBJ whole genome shotgun (WGS) entry which is preliminary data.</text>
</comment>
<evidence type="ECO:0000313" key="4">
    <source>
        <dbReference type="EMBL" id="KOO23763.1"/>
    </source>
</evidence>
<evidence type="ECO:0000256" key="2">
    <source>
        <dbReference type="SAM" id="MobiDB-lite"/>
    </source>
</evidence>
<reference evidence="5" key="1">
    <citation type="journal article" date="2015" name="PLoS Genet.">
        <title>Genome Sequence and Transcriptome Analyses of Chrysochromulina tobin: Metabolic Tools for Enhanced Algal Fitness in the Prominent Order Prymnesiales (Haptophyceae).</title>
        <authorList>
            <person name="Hovde B.T."/>
            <person name="Deodato C.R."/>
            <person name="Hunsperger H.M."/>
            <person name="Ryken S.A."/>
            <person name="Yost W."/>
            <person name="Jha R.K."/>
            <person name="Patterson J."/>
            <person name="Monnat R.J. Jr."/>
            <person name="Barlow S.B."/>
            <person name="Starkenburg S.R."/>
            <person name="Cattolico R.A."/>
        </authorList>
    </citation>
    <scope>NUCLEOTIDE SEQUENCE</scope>
    <source>
        <strain evidence="5">CCMP291</strain>
    </source>
</reference>
<accession>A0A0M0JC16</accession>
<dbReference type="InterPro" id="IPR018247">
    <property type="entry name" value="EF_Hand_1_Ca_BS"/>
</dbReference>
<dbReference type="Gene3D" id="1.10.238.10">
    <property type="entry name" value="EF-hand"/>
    <property type="match status" value="2"/>
</dbReference>
<dbReference type="CDD" id="cd00051">
    <property type="entry name" value="EFh"/>
    <property type="match status" value="1"/>
</dbReference>
<dbReference type="SUPFAM" id="SSF47473">
    <property type="entry name" value="EF-hand"/>
    <property type="match status" value="1"/>
</dbReference>
<dbReference type="EMBL" id="JWZX01003158">
    <property type="protein sequence ID" value="KOO23763.1"/>
    <property type="molecule type" value="Genomic_DNA"/>
</dbReference>
<gene>
    <name evidence="4" type="ORF">Ctob_000859</name>
</gene>
<dbReference type="PROSITE" id="PS50222">
    <property type="entry name" value="EF_HAND_2"/>
    <property type="match status" value="2"/>
</dbReference>
<dbReference type="OrthoDB" id="26525at2759"/>
<dbReference type="PANTHER" id="PTHR20875">
    <property type="entry name" value="EF-HAND CALCIUM-BINDING DOMAIN-CONTAINING PROTEIN 6-RELATED"/>
    <property type="match status" value="1"/>
</dbReference>
<dbReference type="PROSITE" id="PS00018">
    <property type="entry name" value="EF_HAND_1"/>
    <property type="match status" value="2"/>
</dbReference>
<dbReference type="Proteomes" id="UP000037460">
    <property type="component" value="Unassembled WGS sequence"/>
</dbReference>
<evidence type="ECO:0000259" key="3">
    <source>
        <dbReference type="PROSITE" id="PS50222"/>
    </source>
</evidence>
<dbReference type="InterPro" id="IPR052603">
    <property type="entry name" value="EFCB6"/>
</dbReference>
<proteinExistence type="predicted"/>
<dbReference type="AlphaFoldDB" id="A0A0M0JC16"/>
<dbReference type="SMART" id="SM00054">
    <property type="entry name" value="EFh"/>
    <property type="match status" value="2"/>
</dbReference>
<protein>
    <submittedName>
        <fullName evidence="4">Calmodulin-like protein 5</fullName>
    </submittedName>
</protein>
<dbReference type="GO" id="GO:0005509">
    <property type="term" value="F:calcium ion binding"/>
    <property type="evidence" value="ECO:0007669"/>
    <property type="project" value="InterPro"/>
</dbReference>
<sequence length="240" mass="26473">MQTGPLVQSPRLSRVAGANQSRAATRETLTAWAILNSPRGQAKKALASGIPSQNELVKEELHNQMVRMRDAFIRIDPRLEGCISRHMVGCTLKAGGMELTKEQLNDALFKYVTGDGKFNWKTFCSDVEKARTASWSEARRLKAAKTFEQIDADGSGRLSRDELALALKRINVKAKEGTLNELFDSMDENRDGRLDLPEFIDGLATQMVMPSTVFDAMTATHTGPYKLGGVKYARPGASPR</sequence>
<evidence type="ECO:0000313" key="5">
    <source>
        <dbReference type="Proteomes" id="UP000037460"/>
    </source>
</evidence>
<dbReference type="InterPro" id="IPR002048">
    <property type="entry name" value="EF_hand_dom"/>
</dbReference>